<dbReference type="EMBL" id="CP048685">
    <property type="protein sequence ID" value="QPJ62900.1"/>
    <property type="molecule type" value="Genomic_DNA"/>
</dbReference>
<dbReference type="PANTHER" id="PTHR11117:SF2">
    <property type="entry name" value="SUCCINATE--COA LIGASE [ADP_GDP-FORMING] SUBUNIT ALPHA, MITOCHONDRIAL"/>
    <property type="match status" value="1"/>
</dbReference>
<dbReference type="InterPro" id="IPR016102">
    <property type="entry name" value="Succinyl-CoA_synth-like"/>
</dbReference>
<dbReference type="AlphaFoldDB" id="A0A7T0G0V1"/>
<proteinExistence type="predicted"/>
<dbReference type="SMART" id="SM00881">
    <property type="entry name" value="CoA_binding"/>
    <property type="match status" value="1"/>
</dbReference>
<dbReference type="GO" id="GO:0004776">
    <property type="term" value="F:succinate-CoA ligase (GDP-forming) activity"/>
    <property type="evidence" value="ECO:0007669"/>
    <property type="project" value="TreeGrafter"/>
</dbReference>
<dbReference type="KEGG" id="nli:G3M70_13860"/>
<dbReference type="InterPro" id="IPR032875">
    <property type="entry name" value="Succ_CoA_lig_flav_dom"/>
</dbReference>
<dbReference type="SUPFAM" id="SSF48256">
    <property type="entry name" value="Citrate synthase"/>
    <property type="match status" value="1"/>
</dbReference>
<feature type="domain" description="CoA-binding" evidence="1">
    <location>
        <begin position="21"/>
        <end position="125"/>
    </location>
</feature>
<dbReference type="GO" id="GO:0009361">
    <property type="term" value="C:succinate-CoA ligase complex (ADP-forming)"/>
    <property type="evidence" value="ECO:0007669"/>
    <property type="project" value="TreeGrafter"/>
</dbReference>
<organism evidence="2 3">
    <name type="scientific">Candidatus Nitronauta litoralis</name>
    <dbReference type="NCBI Taxonomy" id="2705533"/>
    <lineage>
        <taxon>Bacteria</taxon>
        <taxon>Pseudomonadati</taxon>
        <taxon>Nitrospinota/Tectimicrobiota group</taxon>
        <taxon>Nitrospinota</taxon>
        <taxon>Nitrospinia</taxon>
        <taxon>Nitrospinales</taxon>
        <taxon>Nitrospinaceae</taxon>
        <taxon>Candidatus Nitronauta</taxon>
    </lineage>
</organism>
<evidence type="ECO:0000313" key="2">
    <source>
        <dbReference type="EMBL" id="QPJ62900.1"/>
    </source>
</evidence>
<name>A0A7T0G0V1_9BACT</name>
<evidence type="ECO:0000313" key="3">
    <source>
        <dbReference type="Proteomes" id="UP000594688"/>
    </source>
</evidence>
<accession>A0A7T0G0V1</accession>
<dbReference type="InterPro" id="IPR036969">
    <property type="entry name" value="Citrate_synthase_sf"/>
</dbReference>
<dbReference type="InterPro" id="IPR036291">
    <property type="entry name" value="NAD(P)-bd_dom_sf"/>
</dbReference>
<gene>
    <name evidence="2" type="ORF">G3M70_13860</name>
</gene>
<dbReference type="PANTHER" id="PTHR11117">
    <property type="entry name" value="SUCCINYL-COA LIGASE SUBUNIT ALPHA"/>
    <property type="match status" value="1"/>
</dbReference>
<dbReference type="GO" id="GO:0046912">
    <property type="term" value="F:acyltransferase activity, acyl groups converted into alkyl on transfer"/>
    <property type="evidence" value="ECO:0007669"/>
    <property type="project" value="InterPro"/>
</dbReference>
<dbReference type="InterPro" id="IPR003781">
    <property type="entry name" value="CoA-bd"/>
</dbReference>
<dbReference type="GO" id="GO:0006099">
    <property type="term" value="P:tricarboxylic acid cycle"/>
    <property type="evidence" value="ECO:0007669"/>
    <property type="project" value="TreeGrafter"/>
</dbReference>
<reference evidence="2 3" key="1">
    <citation type="submission" date="2020-02" db="EMBL/GenBank/DDBJ databases">
        <title>Genomic and physiological characterization of two novel Nitrospinaceae genera.</title>
        <authorList>
            <person name="Mueller A.J."/>
            <person name="Jung M.-Y."/>
            <person name="Strachan C.R."/>
            <person name="Herbold C.W."/>
            <person name="Kirkegaard R.H."/>
            <person name="Daims H."/>
        </authorList>
    </citation>
    <scope>NUCLEOTIDE SEQUENCE [LARGE SCALE GENOMIC DNA]</scope>
    <source>
        <strain evidence="2">EB</strain>
    </source>
</reference>
<protein>
    <submittedName>
        <fullName evidence="2">CoA-binding protein</fullName>
    </submittedName>
</protein>
<dbReference type="SUPFAM" id="SSF52210">
    <property type="entry name" value="Succinyl-CoA synthetase domains"/>
    <property type="match status" value="1"/>
</dbReference>
<dbReference type="Gene3D" id="3.40.50.261">
    <property type="entry name" value="Succinyl-CoA synthetase domains"/>
    <property type="match status" value="1"/>
</dbReference>
<dbReference type="Pfam" id="PF13607">
    <property type="entry name" value="Succ_CoA_lig"/>
    <property type="match status" value="1"/>
</dbReference>
<dbReference type="GO" id="GO:0004775">
    <property type="term" value="F:succinate-CoA ligase (ADP-forming) activity"/>
    <property type="evidence" value="ECO:0007669"/>
    <property type="project" value="TreeGrafter"/>
</dbReference>
<sequence length="905" mass="96867">MHPNGVEGFPYYVGINSLSELATKDDRVVVLNILGKESSGVTPVSHEYSGGNIVFGTGPGKSGKSLPTKNGKIPVYNSIEEGMAAGHKFNTVVVYLPPSGVKDGVAEAVRANPDLKKVIVLTEKVSVKDSRIMRAICQTNGVDLFGGNCLGLADSWNHVRLGGALGGNAPEESLIKGSVALFSNSGNFTTTIAVYLATAGWGTTTSVSSGKDVYIHYGPKEFIHGFNNDDRSKAAVVYAEPGGMYEKGLESDKPIVACVVGRWKAKLTKACGHAGSLAGSGDDAMAKEKWFMDYFGVDDIYTPEKPVFSKKGALVTNIAHIPDALTKVMELNGEKPDFEPKGNLDLKCWFASNNGINVPSELNIQPVPAIEPYSEQIESLKKTVGAQTRRETLKDASGASKMDPKTQVSQLHGTSILDASGHSLESNLVFALTRQYPSDFGESLVNLALNAFVNQHGSPALAAAEASREAGNSPNTALSAAVALIGKKTVQGSMDAATVLLDLFKLTDMDNPESKYDYSAQLAEADAHKDVLLESGDEGCGAKMLAAAKALKGDSVFIGLLDELASKNGGNPSTDACVAAVWLTVAWPSLRSKKISRHTVTTLPWFSRIYSTLVGCAAPAERHGEGTFCGVKLEELIPNYSFTKTAFMALLGREPSSDELFEFQVLLGLIITNGPGTISAQGSKGAVSADGPEQPERVQINKGFIGFMTHTGFAHGGNGYEAAAFLIEKFRDTGLKDPADPNHGVDLAAIANEFASGYSAYKKKQKELGNLDYGKIPCVNHPVFKGKDVNIDPREDYVRSLFKEKGISNVFLDFYHELVQSLFKNKVSKNVYCVNIDAVIAVILLKTVWKEYQAGKVNEEDIELASFTAFLFGRMIGCAAEIDDHANRGKNMDTRTPASKCAYVG</sequence>
<dbReference type="Proteomes" id="UP000594688">
    <property type="component" value="Chromosome"/>
</dbReference>
<dbReference type="Gene3D" id="3.40.50.720">
    <property type="entry name" value="NAD(P)-binding Rossmann-like Domain"/>
    <property type="match status" value="1"/>
</dbReference>
<dbReference type="Pfam" id="PF02629">
    <property type="entry name" value="CoA_binding"/>
    <property type="match status" value="1"/>
</dbReference>
<dbReference type="SUPFAM" id="SSF51735">
    <property type="entry name" value="NAD(P)-binding Rossmann-fold domains"/>
    <property type="match status" value="1"/>
</dbReference>
<evidence type="ECO:0000259" key="1">
    <source>
        <dbReference type="SMART" id="SM00881"/>
    </source>
</evidence>